<keyword evidence="3" id="KW-0560">Oxidoreductase</keyword>
<dbReference type="PRINTS" id="PR00081">
    <property type="entry name" value="GDHRDH"/>
</dbReference>
<evidence type="ECO:0000256" key="4">
    <source>
        <dbReference type="SAM" id="MobiDB-lite"/>
    </source>
</evidence>
<dbReference type="PROSITE" id="PS00061">
    <property type="entry name" value="ADH_SHORT"/>
    <property type="match status" value="1"/>
</dbReference>
<evidence type="ECO:0000256" key="1">
    <source>
        <dbReference type="ARBA" id="ARBA00006484"/>
    </source>
</evidence>
<dbReference type="InterPro" id="IPR020904">
    <property type="entry name" value="Sc_DH/Rdtase_CS"/>
</dbReference>
<dbReference type="InterPro" id="IPR002347">
    <property type="entry name" value="SDR_fam"/>
</dbReference>
<dbReference type="PANTHER" id="PTHR48107">
    <property type="entry name" value="NADPH-DEPENDENT ALDEHYDE REDUCTASE-LIKE PROTEIN, CHLOROPLASTIC-RELATED"/>
    <property type="match status" value="1"/>
</dbReference>
<dbReference type="EMBL" id="WOWK01000049">
    <property type="protein sequence ID" value="KAF0323734.1"/>
    <property type="molecule type" value="Genomic_DNA"/>
</dbReference>
<evidence type="ECO:0000313" key="7">
    <source>
        <dbReference type="Proteomes" id="UP000434172"/>
    </source>
</evidence>
<dbReference type="PRINTS" id="PR00080">
    <property type="entry name" value="SDRFAMILY"/>
</dbReference>
<evidence type="ECO:0000256" key="2">
    <source>
        <dbReference type="ARBA" id="ARBA00022857"/>
    </source>
</evidence>
<evidence type="ECO:0000313" key="6">
    <source>
        <dbReference type="EMBL" id="KAF0323734.1"/>
    </source>
</evidence>
<reference evidence="6 7" key="1">
    <citation type="submission" date="2019-12" db="EMBL/GenBank/DDBJ databases">
        <title>A genome sequence resource for the geographically widespread anthracnose pathogen Colletotrichum asianum.</title>
        <authorList>
            <person name="Meng Y."/>
        </authorList>
    </citation>
    <scope>NUCLEOTIDE SEQUENCE [LARGE SCALE GENOMIC DNA]</scope>
    <source>
        <strain evidence="6 7">ICMP 18580</strain>
    </source>
</reference>
<comment type="similarity">
    <text evidence="1">Belongs to the short-chain dehydrogenases/reductases (SDR) family.</text>
</comment>
<protein>
    <recommendedName>
        <fullName evidence="5">DUF6604 domain-containing protein</fullName>
    </recommendedName>
</protein>
<organism evidence="6 7">
    <name type="scientific">Colletotrichum asianum</name>
    <dbReference type="NCBI Taxonomy" id="702518"/>
    <lineage>
        <taxon>Eukaryota</taxon>
        <taxon>Fungi</taxon>
        <taxon>Dikarya</taxon>
        <taxon>Ascomycota</taxon>
        <taxon>Pezizomycotina</taxon>
        <taxon>Sordariomycetes</taxon>
        <taxon>Hypocreomycetidae</taxon>
        <taxon>Glomerellales</taxon>
        <taxon>Glomerellaceae</taxon>
        <taxon>Colletotrichum</taxon>
        <taxon>Colletotrichum gloeosporioides species complex</taxon>
    </lineage>
</organism>
<feature type="domain" description="DUF6604" evidence="5">
    <location>
        <begin position="314"/>
        <end position="561"/>
    </location>
</feature>
<keyword evidence="7" id="KW-1185">Reference proteome</keyword>
<evidence type="ECO:0000256" key="3">
    <source>
        <dbReference type="ARBA" id="ARBA00023002"/>
    </source>
</evidence>
<sequence>MSAPINTPEPWSLAGKTAVVTGASRGIGKAIAIHLARKGLTNIAITYAANQSAADDTIEKCRALGVKNAVVIKANALNPDAWPDVIKQALGALKVDTIDILVNNAVLASIDHYKATPELNAESFSAVMVANVYAPVATTIAYMEHAAPKAGGRVINISSIAGRVGNGNPMITYGASKAALDSFTRSFADQFSSEKGITFNSVIVGPTLTDAFEEVTKSMPAELKEKYLAETSAAPRFGEPEDIAYIVGFLASEEGRWVNGAAVSANGGFRSMLAALDHFCADPTTCKRSVHQPLPSRSLDHAMMDYSDLSSSYKRYKLKTAEALDWLVLEASKLKTAITSPRQYKVWELVDLAIACANAGRVMPKETRKALEESLCLRRRCAEWFLQHGSEAANATHTFFNESLQKILDAFAHPKPEATRPFASPPTSKPSSATPSDRDTSQTNYFAVLADDDDVHYQSSDEEVSAGFSTGNDATRPDRAAIKKTSRAEHCSQETEQSGWVAFDDDQLMELGCLLKDCRDIRLFLQRLWTGYSSSKVDLVTAWLVTQAGFQHLVDLETVFIQKYPYLDNLESMSNAMYCFCGLGQSSFWPDSAAEGSKRWDDKTLRNVDKKLWLSESNMKDWLLCDVSFMLENLDSESNLEARIKDEPWSLPEIPLFQVKGLELRRLYDLQHESLAAGTSVACLDLLTSRLVSEPSKTASSPVRLSTAAMCRTYLDILNIPDLMLRVTTDLVKYLNYRPLQDARSFARLMTQAGNEVTAWQHYRFALLHGSGGKPFIQNPILLGGLLCSVSVTSHLAETFSVSYSGSLMAVAHQYNALRILSLDTVPRWKDLEVLIELQKAAIFAPEPPQTFDQCIIRFWRSQGLRLSEIRTKTTTADRLALAAQRVVPLHRHLKQISKTDLTPEDITKGLNFHIKCESQRNTFGFRRELRGIPLLEHLFYAWEKTGIWKLSLSDRVVRSAVEADLGKLRGSQAGSRPLSAVDLPAVVWLGQLQKMFQRETPEMFFDYAYLERRVINQLCKDSASSDHVARFFENPDRGLSQWMSHMSNKSNLAVVSDHWKAWCKELGMVIPSNIL</sequence>
<evidence type="ECO:0000259" key="5">
    <source>
        <dbReference type="Pfam" id="PF20253"/>
    </source>
</evidence>
<dbReference type="Proteomes" id="UP000434172">
    <property type="component" value="Unassembled WGS sequence"/>
</dbReference>
<dbReference type="GO" id="GO:0016614">
    <property type="term" value="F:oxidoreductase activity, acting on CH-OH group of donors"/>
    <property type="evidence" value="ECO:0007669"/>
    <property type="project" value="UniProtKB-ARBA"/>
</dbReference>
<dbReference type="Pfam" id="PF20253">
    <property type="entry name" value="DUF6604"/>
    <property type="match status" value="1"/>
</dbReference>
<dbReference type="CDD" id="cd05233">
    <property type="entry name" value="SDR_c"/>
    <property type="match status" value="1"/>
</dbReference>
<dbReference type="Gene3D" id="3.40.50.720">
    <property type="entry name" value="NAD(P)-binding Rossmann-like Domain"/>
    <property type="match status" value="1"/>
</dbReference>
<dbReference type="PANTHER" id="PTHR48107:SF7">
    <property type="entry name" value="RE15974P"/>
    <property type="match status" value="1"/>
</dbReference>
<accession>A0A8H3WB19</accession>
<proteinExistence type="inferred from homology"/>
<comment type="caution">
    <text evidence="6">The sequence shown here is derived from an EMBL/GenBank/DDBJ whole genome shotgun (WGS) entry which is preliminary data.</text>
</comment>
<dbReference type="Pfam" id="PF13561">
    <property type="entry name" value="adh_short_C2"/>
    <property type="match status" value="1"/>
</dbReference>
<dbReference type="InterPro" id="IPR046539">
    <property type="entry name" value="DUF6604"/>
</dbReference>
<dbReference type="OrthoDB" id="5238236at2759"/>
<dbReference type="InterPro" id="IPR036291">
    <property type="entry name" value="NAD(P)-bd_dom_sf"/>
</dbReference>
<keyword evidence="2" id="KW-0521">NADP</keyword>
<name>A0A8H3WB19_9PEZI</name>
<feature type="region of interest" description="Disordered" evidence="4">
    <location>
        <begin position="416"/>
        <end position="440"/>
    </location>
</feature>
<dbReference type="SUPFAM" id="SSF51735">
    <property type="entry name" value="NAD(P)-binding Rossmann-fold domains"/>
    <property type="match status" value="1"/>
</dbReference>
<gene>
    <name evidence="6" type="ORF">GQ607_008943</name>
</gene>
<dbReference type="AlphaFoldDB" id="A0A8H3WB19"/>